<dbReference type="InterPro" id="IPR011009">
    <property type="entry name" value="Kinase-like_dom_sf"/>
</dbReference>
<feature type="domain" description="Aminoglycoside phosphotransferase" evidence="2">
    <location>
        <begin position="31"/>
        <end position="273"/>
    </location>
</feature>
<evidence type="ECO:0000259" key="2">
    <source>
        <dbReference type="Pfam" id="PF01636"/>
    </source>
</evidence>
<name>A0A1G2CGV9_9BACT</name>
<dbReference type="InterPro" id="IPR002575">
    <property type="entry name" value="Aminoglycoside_PTrfase"/>
</dbReference>
<protein>
    <recommendedName>
        <fullName evidence="2">Aminoglycoside phosphotransferase domain-containing protein</fullName>
    </recommendedName>
</protein>
<sequence length="333" mass="38686">MSKSDRKKKLPLNKALIQKLLFPYGMKLIDAHPVKAGIENSSSFVSTAKGKFVLRVYRQTNKTPAWIKRELDFMSFMNERGIPIPKVFLNNRYGTINIYKKDEKIWRYILIERAPGRHLKGTDHNLVPQLAYCQAVLHKSSVQFAKKYQTPGNFIEGPLNYFVSEMANANKSKISKSQFWTRVKVITNEIIKEMEGDLGRLKKLPHGLVHLDYDSDNILVTKNKIEGIIDFDDLSHLPFVVDLANTLWWWAWTNRNKNPEKVIKRYLDYYRRERPLSKNELSFLTLFMRLRNIAVGIVFGVKREKNISSVAANKVIEFDKVIKSLKLIQAEPS</sequence>
<dbReference type="PANTHER" id="PTHR21064">
    <property type="entry name" value="AMINOGLYCOSIDE PHOSPHOTRANSFERASE DOMAIN-CONTAINING PROTEIN-RELATED"/>
    <property type="match status" value="1"/>
</dbReference>
<evidence type="ECO:0000313" key="4">
    <source>
        <dbReference type="Proteomes" id="UP000178348"/>
    </source>
</evidence>
<dbReference type="EMBL" id="MHLB01000059">
    <property type="protein sequence ID" value="OGZ00644.1"/>
    <property type="molecule type" value="Genomic_DNA"/>
</dbReference>
<comment type="similarity">
    <text evidence="1">Belongs to the pseudomonas-type ThrB family.</text>
</comment>
<comment type="caution">
    <text evidence="3">The sequence shown here is derived from an EMBL/GenBank/DDBJ whole genome shotgun (WGS) entry which is preliminary data.</text>
</comment>
<dbReference type="Gene3D" id="3.90.1200.10">
    <property type="match status" value="1"/>
</dbReference>
<evidence type="ECO:0000313" key="3">
    <source>
        <dbReference type="EMBL" id="OGZ00644.1"/>
    </source>
</evidence>
<dbReference type="Proteomes" id="UP000178348">
    <property type="component" value="Unassembled WGS sequence"/>
</dbReference>
<dbReference type="Gene3D" id="3.30.200.20">
    <property type="entry name" value="Phosphorylase Kinase, domain 1"/>
    <property type="match status" value="1"/>
</dbReference>
<evidence type="ECO:0000256" key="1">
    <source>
        <dbReference type="ARBA" id="ARBA00038240"/>
    </source>
</evidence>
<proteinExistence type="inferred from homology"/>
<dbReference type="SUPFAM" id="SSF56112">
    <property type="entry name" value="Protein kinase-like (PK-like)"/>
    <property type="match status" value="1"/>
</dbReference>
<dbReference type="GO" id="GO:0019202">
    <property type="term" value="F:amino acid kinase activity"/>
    <property type="evidence" value="ECO:0007669"/>
    <property type="project" value="TreeGrafter"/>
</dbReference>
<dbReference type="PANTHER" id="PTHR21064:SF6">
    <property type="entry name" value="AMINOGLYCOSIDE PHOSPHOTRANSFERASE DOMAIN-CONTAINING PROTEIN"/>
    <property type="match status" value="1"/>
</dbReference>
<dbReference type="AlphaFoldDB" id="A0A1G2CGV9"/>
<organism evidence="3 4">
    <name type="scientific">Candidatus Liptonbacteria bacterium RIFCSPLOWO2_01_FULL_53_13</name>
    <dbReference type="NCBI Taxonomy" id="1798651"/>
    <lineage>
        <taxon>Bacteria</taxon>
        <taxon>Candidatus Liptoniibacteriota</taxon>
    </lineage>
</organism>
<accession>A0A1G2CGV9</accession>
<gene>
    <name evidence="3" type="ORF">A2946_01460</name>
</gene>
<dbReference type="InterPro" id="IPR050249">
    <property type="entry name" value="Pseudomonas-type_ThrB"/>
</dbReference>
<dbReference type="Pfam" id="PF01636">
    <property type="entry name" value="APH"/>
    <property type="match status" value="1"/>
</dbReference>
<reference evidence="3 4" key="1">
    <citation type="journal article" date="2016" name="Nat. Commun.">
        <title>Thousands of microbial genomes shed light on interconnected biogeochemical processes in an aquifer system.</title>
        <authorList>
            <person name="Anantharaman K."/>
            <person name="Brown C.T."/>
            <person name="Hug L.A."/>
            <person name="Sharon I."/>
            <person name="Castelle C.J."/>
            <person name="Probst A.J."/>
            <person name="Thomas B.C."/>
            <person name="Singh A."/>
            <person name="Wilkins M.J."/>
            <person name="Karaoz U."/>
            <person name="Brodie E.L."/>
            <person name="Williams K.H."/>
            <person name="Hubbard S.S."/>
            <person name="Banfield J.F."/>
        </authorList>
    </citation>
    <scope>NUCLEOTIDE SEQUENCE [LARGE SCALE GENOMIC DNA]</scope>
</reference>